<dbReference type="AlphaFoldDB" id="A0A3B4FWD5"/>
<proteinExistence type="predicted"/>
<sequence>MDSQAWLESSLQRSASLGLEVLQRASRRSVDWASTASQNPTMADEDTDILDDAFAKIAEFMAQTTSHCKRFYKSGCCTQPSDIEKNHMSRFHTQPASAKTSAALPTRKCDKYQFGGLSFTIYIEDFYIELSPGTYAITASVAESQQQTQLVSVKAGESVNLTFDL</sequence>
<dbReference type="GeneTree" id="ENSGT00390000017064"/>
<dbReference type="PANTHER" id="PTHR14330:SF2">
    <property type="entry name" value="A-KINASE-INTERACTING PROTEIN 1"/>
    <property type="match status" value="1"/>
</dbReference>
<dbReference type="InterPro" id="IPR033214">
    <property type="entry name" value="AKIP1"/>
</dbReference>
<reference evidence="1" key="1">
    <citation type="submission" date="2023-09" db="UniProtKB">
        <authorList>
            <consortium name="Ensembl"/>
        </authorList>
    </citation>
    <scope>IDENTIFICATION</scope>
</reference>
<organism evidence="1">
    <name type="scientific">Pundamilia nyererei</name>
    <dbReference type="NCBI Taxonomy" id="303518"/>
    <lineage>
        <taxon>Eukaryota</taxon>
        <taxon>Metazoa</taxon>
        <taxon>Chordata</taxon>
        <taxon>Craniata</taxon>
        <taxon>Vertebrata</taxon>
        <taxon>Euteleostomi</taxon>
        <taxon>Actinopterygii</taxon>
        <taxon>Neopterygii</taxon>
        <taxon>Teleostei</taxon>
        <taxon>Neoteleostei</taxon>
        <taxon>Acanthomorphata</taxon>
        <taxon>Ovalentaria</taxon>
        <taxon>Cichlomorphae</taxon>
        <taxon>Cichliformes</taxon>
        <taxon>Cichlidae</taxon>
        <taxon>African cichlids</taxon>
        <taxon>Pseudocrenilabrinae</taxon>
        <taxon>Haplochromini</taxon>
        <taxon>Pundamilia</taxon>
    </lineage>
</organism>
<dbReference type="GO" id="GO:1901222">
    <property type="term" value="P:regulation of non-canonical NF-kappaB signal transduction"/>
    <property type="evidence" value="ECO:0007669"/>
    <property type="project" value="InterPro"/>
</dbReference>
<dbReference type="Gene3D" id="2.60.40.1120">
    <property type="entry name" value="Carboxypeptidase-like, regulatory domain"/>
    <property type="match status" value="1"/>
</dbReference>
<accession>A0A3B4FWD5</accession>
<evidence type="ECO:0000313" key="1">
    <source>
        <dbReference type="Ensembl" id="ENSPNYP00000014925.1"/>
    </source>
</evidence>
<dbReference type="GO" id="GO:0005654">
    <property type="term" value="C:nucleoplasm"/>
    <property type="evidence" value="ECO:0007669"/>
    <property type="project" value="TreeGrafter"/>
</dbReference>
<dbReference type="Ensembl" id="ENSPNYT00000015308.1">
    <property type="protein sequence ID" value="ENSPNYP00000014925.1"/>
    <property type="gene ID" value="ENSPNYG00000011299.1"/>
</dbReference>
<protein>
    <submittedName>
        <fullName evidence="1">A-kinase interacting protein 1</fullName>
    </submittedName>
</protein>
<name>A0A3B4FWD5_9CICH</name>
<dbReference type="PANTHER" id="PTHR14330">
    <property type="entry name" value="A-KINASE-INTERACTING PROTEIN 1"/>
    <property type="match status" value="1"/>
</dbReference>